<gene>
    <name evidence="1" type="ordered locus">RBE_1222</name>
</gene>
<dbReference type="HOGENOM" id="CLU_2131625_0_0_5"/>
<evidence type="ECO:0000313" key="1">
    <source>
        <dbReference type="EMBL" id="ABE05303.1"/>
    </source>
</evidence>
<proteinExistence type="predicted"/>
<reference evidence="1 2" key="1">
    <citation type="journal article" date="2006" name="PLoS Genet.">
        <title>Genome sequence of Rickettsia bellii illuminates the role of amoebae in gene exchanges between intracellular pathogens.</title>
        <authorList>
            <person name="Ogata H."/>
            <person name="La Scola B."/>
            <person name="Audic S."/>
            <person name="Renesto P."/>
            <person name="Blanc G."/>
            <person name="Robert C."/>
            <person name="Fournier P.-E."/>
            <person name="Claverie J.-M."/>
            <person name="Raoult D."/>
        </authorList>
    </citation>
    <scope>NUCLEOTIDE SEQUENCE [LARGE SCALE GENOMIC DNA]</scope>
    <source>
        <strain evidence="1 2">RML369-C</strain>
    </source>
</reference>
<dbReference type="KEGG" id="rbe:RBE_1222"/>
<dbReference type="EMBL" id="CP000087">
    <property type="protein sequence ID" value="ABE05303.1"/>
    <property type="molecule type" value="Genomic_DNA"/>
</dbReference>
<organism evidence="1 2">
    <name type="scientific">Rickettsia bellii (strain RML369-C)</name>
    <dbReference type="NCBI Taxonomy" id="336407"/>
    <lineage>
        <taxon>Bacteria</taxon>
        <taxon>Pseudomonadati</taxon>
        <taxon>Pseudomonadota</taxon>
        <taxon>Alphaproteobacteria</taxon>
        <taxon>Rickettsiales</taxon>
        <taxon>Rickettsiaceae</taxon>
        <taxon>Rickettsieae</taxon>
        <taxon>Rickettsia</taxon>
        <taxon>belli group</taxon>
    </lineage>
</organism>
<dbReference type="Proteomes" id="UP000001951">
    <property type="component" value="Chromosome"/>
</dbReference>
<dbReference type="AlphaFoldDB" id="Q1RH61"/>
<evidence type="ECO:0000313" key="2">
    <source>
        <dbReference type="Proteomes" id="UP000001951"/>
    </source>
</evidence>
<sequence>MLRRSVYPLSSCELVAGSRKATKDINNIDIFNWIPWTSHGMTLRVLKNEKFTFEELTTKADNFVNNNFFKLARIANSLEKSDFEILETIMPQITQYLKFEDSSVKIAGSNIDHH</sequence>
<accession>Q1RH61</accession>
<name>Q1RH61_RICBR</name>
<protein>
    <submittedName>
        <fullName evidence="1">Uncharacterized protein</fullName>
    </submittedName>
</protein>